<dbReference type="Pfam" id="PF05635">
    <property type="entry name" value="23S_rRNA_IVP"/>
    <property type="match status" value="1"/>
</dbReference>
<dbReference type="EMBL" id="CP036262">
    <property type="protein sequence ID" value="QDS94569.1"/>
    <property type="molecule type" value="Genomic_DNA"/>
</dbReference>
<evidence type="ECO:0000313" key="2">
    <source>
        <dbReference type="Proteomes" id="UP000320672"/>
    </source>
</evidence>
<organism evidence="1 2">
    <name type="scientific">Roseimaritima multifibrata</name>
    <dbReference type="NCBI Taxonomy" id="1930274"/>
    <lineage>
        <taxon>Bacteria</taxon>
        <taxon>Pseudomonadati</taxon>
        <taxon>Planctomycetota</taxon>
        <taxon>Planctomycetia</taxon>
        <taxon>Pirellulales</taxon>
        <taxon>Pirellulaceae</taxon>
        <taxon>Roseimaritima</taxon>
    </lineage>
</organism>
<name>A0A517MI60_9BACT</name>
<evidence type="ECO:0008006" key="3">
    <source>
        <dbReference type="Google" id="ProtNLM"/>
    </source>
</evidence>
<evidence type="ECO:0000313" key="1">
    <source>
        <dbReference type="EMBL" id="QDS94569.1"/>
    </source>
</evidence>
<dbReference type="PANTHER" id="PTHR38471">
    <property type="entry name" value="FOUR HELIX BUNDLE PROTEIN"/>
    <property type="match status" value="1"/>
</dbReference>
<dbReference type="Gene3D" id="1.20.1440.60">
    <property type="entry name" value="23S rRNA-intervening sequence"/>
    <property type="match status" value="1"/>
</dbReference>
<keyword evidence="2" id="KW-1185">Reference proteome</keyword>
<dbReference type="SUPFAM" id="SSF158446">
    <property type="entry name" value="IVS-encoded protein-like"/>
    <property type="match status" value="1"/>
</dbReference>
<gene>
    <name evidence="1" type="ORF">FF011L_33480</name>
</gene>
<proteinExistence type="predicted"/>
<dbReference type="InterPro" id="IPR036583">
    <property type="entry name" value="23S_rRNA_IVS_sf"/>
</dbReference>
<protein>
    <recommendedName>
        <fullName evidence="3">Four helix bundle protein</fullName>
    </recommendedName>
</protein>
<dbReference type="InterPro" id="IPR012657">
    <property type="entry name" value="23S_rRNA-intervening_sequence"/>
</dbReference>
<dbReference type="NCBIfam" id="TIGR02436">
    <property type="entry name" value="four helix bundle protein"/>
    <property type="match status" value="1"/>
</dbReference>
<sequence>MRIFIRVNLKRGCRATLYLLRGFGVMREFDHERLNVYQRSICFVAWTSELLDSIPKSQSVHNQLDRASTSVPLNIAEGNGKYKEADRCKYFNTARGSALECAACLDVMVAKGLLDRELAKTGKQTLIQIVSMLVGLIRSNSAGRTH</sequence>
<dbReference type="AlphaFoldDB" id="A0A517MI60"/>
<accession>A0A517MI60</accession>
<dbReference type="Proteomes" id="UP000320672">
    <property type="component" value="Chromosome"/>
</dbReference>
<reference evidence="1 2" key="1">
    <citation type="submission" date="2019-02" db="EMBL/GenBank/DDBJ databases">
        <title>Deep-cultivation of Planctomycetes and their phenomic and genomic characterization uncovers novel biology.</title>
        <authorList>
            <person name="Wiegand S."/>
            <person name="Jogler M."/>
            <person name="Boedeker C."/>
            <person name="Pinto D."/>
            <person name="Vollmers J."/>
            <person name="Rivas-Marin E."/>
            <person name="Kohn T."/>
            <person name="Peeters S.H."/>
            <person name="Heuer A."/>
            <person name="Rast P."/>
            <person name="Oberbeckmann S."/>
            <person name="Bunk B."/>
            <person name="Jeske O."/>
            <person name="Meyerdierks A."/>
            <person name="Storesund J.E."/>
            <person name="Kallscheuer N."/>
            <person name="Luecker S."/>
            <person name="Lage O.M."/>
            <person name="Pohl T."/>
            <person name="Merkel B.J."/>
            <person name="Hornburger P."/>
            <person name="Mueller R.-W."/>
            <person name="Bruemmer F."/>
            <person name="Labrenz M."/>
            <person name="Spormann A.M."/>
            <person name="Op den Camp H."/>
            <person name="Overmann J."/>
            <person name="Amann R."/>
            <person name="Jetten M.S.M."/>
            <person name="Mascher T."/>
            <person name="Medema M.H."/>
            <person name="Devos D.P."/>
            <person name="Kaster A.-K."/>
            <person name="Ovreas L."/>
            <person name="Rohde M."/>
            <person name="Galperin M.Y."/>
            <person name="Jogler C."/>
        </authorList>
    </citation>
    <scope>NUCLEOTIDE SEQUENCE [LARGE SCALE GENOMIC DNA]</scope>
    <source>
        <strain evidence="1 2">FF011L</strain>
    </source>
</reference>
<dbReference type="PANTHER" id="PTHR38471:SF2">
    <property type="entry name" value="FOUR HELIX BUNDLE PROTEIN"/>
    <property type="match status" value="1"/>
</dbReference>
<dbReference type="RefSeq" id="WP_246109440.1">
    <property type="nucleotide sequence ID" value="NZ_CP036262.1"/>
</dbReference>
<dbReference type="KEGG" id="rml:FF011L_33480"/>